<dbReference type="InterPro" id="IPR029281">
    <property type="entry name" value="FAM194_C"/>
</dbReference>
<dbReference type="Proteomes" id="UP000660247">
    <property type="component" value="Unassembled WGS sequence"/>
</dbReference>
<proteinExistence type="predicted"/>
<comment type="caution">
    <text evidence="2">The sequence shown here is derived from an EMBL/GenBank/DDBJ whole genome shotgun (WGS) entry which is preliminary data.</text>
</comment>
<dbReference type="EMBL" id="WEIS01076568">
    <property type="protein sequence ID" value="NWI69121.1"/>
    <property type="molecule type" value="Genomic_DNA"/>
</dbReference>
<feature type="domain" description="FAM194 C-terminal" evidence="1">
    <location>
        <begin position="1"/>
        <end position="176"/>
    </location>
</feature>
<feature type="non-terminal residue" evidence="2">
    <location>
        <position position="213"/>
    </location>
</feature>
<protein>
    <submittedName>
        <fullName evidence="2">ERIP6 protein</fullName>
    </submittedName>
</protein>
<keyword evidence="3" id="KW-1185">Reference proteome</keyword>
<name>A0A851DEZ1_TODME</name>
<sequence>YPSGNPAIIVVRHKKQLICMVREDKPRNAKVQAVFKSSGRSCCYYPNGAVWININIQGGQYFDQAGSRVRRWMWPNSFVSSGPHVPLSPIFLSLNRHVGVRILGQDKIVISFLAMGQQAKFSVGTKVQLSDGDRLPPPTRLGQDELLLLASRVRILQLLDRLLGCLNFPSNEQRDKIKPPAYLVIQTLKILQLCRSPDISDELCSSVTAKVKP</sequence>
<reference evidence="2" key="1">
    <citation type="submission" date="2019-10" db="EMBL/GenBank/DDBJ databases">
        <title>Bird 10,000 Genomes (B10K) Project - Family phase.</title>
        <authorList>
            <person name="Zhang G."/>
        </authorList>
    </citation>
    <scope>NUCLEOTIDE SEQUENCE</scope>
    <source>
        <strain evidence="2">B10K-DU-002-69</strain>
        <tissue evidence="2">Muscle</tissue>
    </source>
</reference>
<organism evidence="2 3">
    <name type="scientific">Todus mexicanus</name>
    <name type="common">Puerto Rican tody</name>
    <dbReference type="NCBI Taxonomy" id="135184"/>
    <lineage>
        <taxon>Eukaryota</taxon>
        <taxon>Metazoa</taxon>
        <taxon>Chordata</taxon>
        <taxon>Craniata</taxon>
        <taxon>Vertebrata</taxon>
        <taxon>Euteleostomi</taxon>
        <taxon>Archelosauria</taxon>
        <taxon>Archosauria</taxon>
        <taxon>Dinosauria</taxon>
        <taxon>Saurischia</taxon>
        <taxon>Theropoda</taxon>
        <taxon>Coelurosauria</taxon>
        <taxon>Aves</taxon>
        <taxon>Neognathae</taxon>
        <taxon>Neoaves</taxon>
        <taxon>Telluraves</taxon>
        <taxon>Coraciimorphae</taxon>
        <taxon>Coraciiformes</taxon>
        <taxon>Todidae</taxon>
        <taxon>Todus</taxon>
    </lineage>
</organism>
<dbReference type="OrthoDB" id="527209at2759"/>
<evidence type="ECO:0000313" key="3">
    <source>
        <dbReference type="Proteomes" id="UP000660247"/>
    </source>
</evidence>
<feature type="non-terminal residue" evidence="2">
    <location>
        <position position="1"/>
    </location>
</feature>
<dbReference type="Pfam" id="PF14977">
    <property type="entry name" value="FAM194"/>
    <property type="match status" value="1"/>
</dbReference>
<dbReference type="AlphaFoldDB" id="A0A851DEZ1"/>
<dbReference type="PANTHER" id="PTHR23093">
    <property type="entry name" value="SIMILAR TO CHROMOSOME 3 OPEN READING FRAME 20"/>
    <property type="match status" value="1"/>
</dbReference>
<evidence type="ECO:0000313" key="2">
    <source>
        <dbReference type="EMBL" id="NWI69121.1"/>
    </source>
</evidence>
<accession>A0A851DEZ1</accession>
<evidence type="ECO:0000259" key="1">
    <source>
        <dbReference type="Pfam" id="PF14977"/>
    </source>
</evidence>
<gene>
    <name evidence="2" type="primary">Erich6</name>
    <name evidence="2" type="ORF">TODMEX_R00461</name>
</gene>
<dbReference type="PANTHER" id="PTHR23093:SF18">
    <property type="entry name" value="GLUTAMATE RICH 6"/>
    <property type="match status" value="1"/>
</dbReference>